<reference evidence="2 3" key="1">
    <citation type="journal article" date="2020" name="Syst. Appl. Microbiol.">
        <title>Alienimonas chondri sp. nov., a novel planctomycete isolated from the biofilm of the red alga Chondrus crispus.</title>
        <authorList>
            <person name="Vitorino I."/>
            <person name="Albuquerque L."/>
            <person name="Wiegand S."/>
            <person name="Kallscheuer N."/>
            <person name="da Costa M.S."/>
            <person name="Lobo-da-Cunha A."/>
            <person name="Jogler C."/>
            <person name="Lage O.M."/>
        </authorList>
    </citation>
    <scope>NUCLEOTIDE SEQUENCE [LARGE SCALE GENOMIC DNA]</scope>
    <source>
        <strain evidence="2 3">LzC2</strain>
    </source>
</reference>
<protein>
    <recommendedName>
        <fullName evidence="4">AtpZ/AtpI family protein</fullName>
    </recommendedName>
</protein>
<dbReference type="InterPro" id="IPR032820">
    <property type="entry name" value="ATPase_put"/>
</dbReference>
<keyword evidence="1" id="KW-0812">Transmembrane</keyword>
<comment type="caution">
    <text evidence="2">The sequence shown here is derived from an EMBL/GenBank/DDBJ whole genome shotgun (WGS) entry which is preliminary data.</text>
</comment>
<accession>A0ABX1VH83</accession>
<name>A0ABX1VH83_9PLAN</name>
<organism evidence="2 3">
    <name type="scientific">Alienimonas chondri</name>
    <dbReference type="NCBI Taxonomy" id="2681879"/>
    <lineage>
        <taxon>Bacteria</taxon>
        <taxon>Pseudomonadati</taxon>
        <taxon>Planctomycetota</taxon>
        <taxon>Planctomycetia</taxon>
        <taxon>Planctomycetales</taxon>
        <taxon>Planctomycetaceae</taxon>
        <taxon>Alienimonas</taxon>
    </lineage>
</organism>
<gene>
    <name evidence="2" type="ORF">LzC2_29210</name>
</gene>
<evidence type="ECO:0000313" key="2">
    <source>
        <dbReference type="EMBL" id="NNJ26826.1"/>
    </source>
</evidence>
<keyword evidence="3" id="KW-1185">Reference proteome</keyword>
<evidence type="ECO:0008006" key="4">
    <source>
        <dbReference type="Google" id="ProtNLM"/>
    </source>
</evidence>
<keyword evidence="1" id="KW-0472">Membrane</keyword>
<dbReference type="EMBL" id="WTPX01000100">
    <property type="protein sequence ID" value="NNJ26826.1"/>
    <property type="molecule type" value="Genomic_DNA"/>
</dbReference>
<evidence type="ECO:0000313" key="3">
    <source>
        <dbReference type="Proteomes" id="UP000609651"/>
    </source>
</evidence>
<dbReference type="Proteomes" id="UP000609651">
    <property type="component" value="Unassembled WGS sequence"/>
</dbReference>
<dbReference type="Pfam" id="PF09527">
    <property type="entry name" value="ATPase_gene1"/>
    <property type="match status" value="1"/>
</dbReference>
<evidence type="ECO:0000256" key="1">
    <source>
        <dbReference type="SAM" id="Phobius"/>
    </source>
</evidence>
<dbReference type="RefSeq" id="WP_171188229.1">
    <property type="nucleotide sequence ID" value="NZ_WTPX01000100.1"/>
</dbReference>
<keyword evidence="1" id="KW-1133">Transmembrane helix</keyword>
<proteinExistence type="predicted"/>
<feature type="transmembrane region" description="Helical" evidence="1">
    <location>
        <begin position="27"/>
        <end position="47"/>
    </location>
</feature>
<sequence>MQWASVGTTIAMEMAGAPLIGYLLDRWLGWFPWLTFLFMAVGFWLGVMQLIDASKKASAGGGPRGGMR</sequence>